<gene>
    <name evidence="3" type="ORF">H9779_02355</name>
</gene>
<dbReference type="InterPro" id="IPR043781">
    <property type="entry name" value="DUF5723"/>
</dbReference>
<dbReference type="Gene3D" id="2.40.160.60">
    <property type="entry name" value="Outer membrane protein transport protein (OMPP1/FadL/TodX)"/>
    <property type="match status" value="1"/>
</dbReference>
<comment type="caution">
    <text evidence="3">The sequence shown here is derived from an EMBL/GenBank/DDBJ whole genome shotgun (WGS) entry which is preliminary data.</text>
</comment>
<reference evidence="3" key="1">
    <citation type="journal article" date="2021" name="PeerJ">
        <title>Extensive microbial diversity within the chicken gut microbiome revealed by metagenomics and culture.</title>
        <authorList>
            <person name="Gilroy R."/>
            <person name="Ravi A."/>
            <person name="Getino M."/>
            <person name="Pursley I."/>
            <person name="Horton D.L."/>
            <person name="Alikhan N.F."/>
            <person name="Baker D."/>
            <person name="Gharbi K."/>
            <person name="Hall N."/>
            <person name="Watson M."/>
            <person name="Adriaenssens E.M."/>
            <person name="Foster-Nyarko E."/>
            <person name="Jarju S."/>
            <person name="Secka A."/>
            <person name="Antonio M."/>
            <person name="Oren A."/>
            <person name="Chaudhuri R.R."/>
            <person name="La Ragione R."/>
            <person name="Hildebrand F."/>
            <person name="Pallen M.J."/>
        </authorList>
    </citation>
    <scope>NUCLEOTIDE SEQUENCE</scope>
    <source>
        <strain evidence="3">CHK169-11906</strain>
    </source>
</reference>
<feature type="chain" id="PRO_5039659463" description="DUF5723 domain-containing protein" evidence="1">
    <location>
        <begin position="22"/>
        <end position="457"/>
    </location>
</feature>
<dbReference type="Pfam" id="PF18990">
    <property type="entry name" value="DUF5723"/>
    <property type="match status" value="1"/>
</dbReference>
<dbReference type="Proteomes" id="UP000824259">
    <property type="component" value="Unassembled WGS sequence"/>
</dbReference>
<name>A0A9D2ICU6_9BACT</name>
<evidence type="ECO:0000313" key="3">
    <source>
        <dbReference type="EMBL" id="HJA98426.1"/>
    </source>
</evidence>
<reference evidence="3" key="2">
    <citation type="submission" date="2021-04" db="EMBL/GenBank/DDBJ databases">
        <authorList>
            <person name="Gilroy R."/>
        </authorList>
    </citation>
    <scope>NUCLEOTIDE SEQUENCE</scope>
    <source>
        <strain evidence="3">CHK169-11906</strain>
    </source>
</reference>
<feature type="signal peptide" evidence="1">
    <location>
        <begin position="1"/>
        <end position="21"/>
    </location>
</feature>
<feature type="domain" description="DUF5723" evidence="2">
    <location>
        <begin position="40"/>
        <end position="414"/>
    </location>
</feature>
<evidence type="ECO:0000313" key="4">
    <source>
        <dbReference type="Proteomes" id="UP000824259"/>
    </source>
</evidence>
<evidence type="ECO:0000259" key="2">
    <source>
        <dbReference type="Pfam" id="PF18990"/>
    </source>
</evidence>
<sequence length="457" mass="50519">MKKIIAIFISLAVFAVCSVSAQTQTAYFMEGSTFRTQLNPAFAPTRGYVNIPVLGGIQFNTTGNLSLGSIFYPRNGSLVPLFDKNVSAHEALSGLRSKNVFATDARINLIGFGAFRGDHKSFWSFELNTRVEAETSIPYNLVEFVKTGAHQLNTGDIAVSAQSYIEAAFGYSFQLTDKIYFGARAKFLVGAGRARMSVDRLDVRLMEDVWSVDAQGSLETSGLYMTPDVRENGTEYYGFDNMNMSYKGPAGYGFAVDLGATYDVLPELQVSLAVNDLGFISWSKGTTSRGQMTKSQSFSGVDIIDGEVSEVEFDFGELEFDKVDPRSKTEMLRASINAGGEYKVWRRKIGLGLLYNCRIWDTRAFHNITASVNFTPIEWFTFTGSYSFLNNRGHGVGFALNACPSWINFFVATDILLGEHTPQFLPVHASSMNVTVGIGVPIGKRSHRSPVYDNYYE</sequence>
<proteinExistence type="predicted"/>
<organism evidence="3 4">
    <name type="scientific">Candidatus Alistipes avicola</name>
    <dbReference type="NCBI Taxonomy" id="2838432"/>
    <lineage>
        <taxon>Bacteria</taxon>
        <taxon>Pseudomonadati</taxon>
        <taxon>Bacteroidota</taxon>
        <taxon>Bacteroidia</taxon>
        <taxon>Bacteroidales</taxon>
        <taxon>Rikenellaceae</taxon>
        <taxon>Alistipes</taxon>
    </lineage>
</organism>
<protein>
    <recommendedName>
        <fullName evidence="2">DUF5723 domain-containing protein</fullName>
    </recommendedName>
</protein>
<dbReference type="EMBL" id="DWYR01000008">
    <property type="protein sequence ID" value="HJA98426.1"/>
    <property type="molecule type" value="Genomic_DNA"/>
</dbReference>
<evidence type="ECO:0000256" key="1">
    <source>
        <dbReference type="SAM" id="SignalP"/>
    </source>
</evidence>
<keyword evidence="1" id="KW-0732">Signal</keyword>
<dbReference type="AlphaFoldDB" id="A0A9D2ICU6"/>
<accession>A0A9D2ICU6</accession>